<proteinExistence type="predicted"/>
<organism evidence="1 2">
    <name type="scientific">Synechococcus phage S-SZBM1</name>
    <dbReference type="NCBI Taxonomy" id="2926475"/>
    <lineage>
        <taxon>Viruses</taxon>
        <taxon>Duplodnaviria</taxon>
        <taxon>Heunggongvirae</taxon>
        <taxon>Uroviricota</taxon>
        <taxon>Caudoviricetes</taxon>
        <taxon>Pantevenvirales</taxon>
        <taxon>Kyanoviridae</taxon>
        <taxon>Shenzhenivirus</taxon>
        <taxon>Shenzhenivirus sszbm1</taxon>
    </lineage>
</organism>
<evidence type="ECO:0000313" key="2">
    <source>
        <dbReference type="Proteomes" id="UP000829362"/>
    </source>
</evidence>
<keyword evidence="2" id="KW-1185">Reference proteome</keyword>
<dbReference type="EMBL" id="OL473597">
    <property type="protein sequence ID" value="UNH61256.1"/>
    <property type="molecule type" value="Genomic_DNA"/>
</dbReference>
<sequence length="457" mass="48285">MLDIKISAALLGYTEYEQRKILNCVTEGTAAPTARLQKAVDAVTEIYETHVDVIEGYAGFPIDKELITKNKGKFSDDRNIGRVISVGGNSLVITGKKADGRYQVVGKKGERTAKHPEDIGLNMQREHIDIEDLHQEMTEGLKQARKNVGMDPNKPSCWKGYKATGTKMKGGKEVPDCKKEGFDLESFIDFDDDEFDTLSFEELELIAEEALLELEEDVLTEALEIIGGMTLLSEDRYASAVATSKANAQKPEVKAGVRKLRKEKMKAALKTAATKVGEKAGSAAGTVAKGAQKAGSAVKSAASSTADAAKKAGSAVSGAAQKAGSAVSGAASKAASGAKRVGRAAGEAAGAATAGFRKGYADAMGHSRPKGGSSSGSRGSSGTMSSSEVGKKSSSDSGENRVRLRDRIKSGLKKAIRGVARGVGGAARSVARGARRVERRMNEQQTYSWRREMGVDE</sequence>
<protein>
    <submittedName>
        <fullName evidence="1">Uncharacterized protein</fullName>
    </submittedName>
</protein>
<name>A0AC61TSR1_9CAUD</name>
<reference evidence="1" key="1">
    <citation type="submission" date="2021-11" db="EMBL/GenBank/DDBJ databases">
        <authorList>
            <person name="Rong C."/>
            <person name="Yang Y."/>
            <person name="Li S."/>
            <person name="Zhou K."/>
            <person name="Xu Y."/>
            <person name="Zhang R."/>
            <person name="Zhang Y."/>
        </authorList>
    </citation>
    <scope>NUCLEOTIDE SEQUENCE</scope>
</reference>
<evidence type="ECO:0000313" key="1">
    <source>
        <dbReference type="EMBL" id="UNH61256.1"/>
    </source>
</evidence>
<gene>
    <name evidence="1" type="ORF">SSZBM1_139</name>
</gene>
<dbReference type="Proteomes" id="UP000829362">
    <property type="component" value="Segment"/>
</dbReference>
<accession>A0AC61TSR1</accession>